<dbReference type="SUPFAM" id="SSF54001">
    <property type="entry name" value="Cysteine proteinases"/>
    <property type="match status" value="1"/>
</dbReference>
<proteinExistence type="predicted"/>
<protein>
    <submittedName>
        <fullName evidence="3">DUF3488 and transglutaminase-like domain-containing protein</fullName>
    </submittedName>
</protein>
<dbReference type="EMBL" id="CP091508">
    <property type="protein sequence ID" value="UOO81726.1"/>
    <property type="molecule type" value="Genomic_DNA"/>
</dbReference>
<keyword evidence="1" id="KW-1133">Transmembrane helix</keyword>
<dbReference type="PANTHER" id="PTHR42736">
    <property type="entry name" value="PROTEIN-GLUTAMINE GAMMA-GLUTAMYLTRANSFERASE"/>
    <property type="match status" value="1"/>
</dbReference>
<feature type="transmembrane region" description="Helical" evidence="1">
    <location>
        <begin position="85"/>
        <end position="101"/>
    </location>
</feature>
<dbReference type="SMART" id="SM00460">
    <property type="entry name" value="TGc"/>
    <property type="match status" value="1"/>
</dbReference>
<keyword evidence="1" id="KW-0472">Membrane</keyword>
<dbReference type="Proteomes" id="UP000829817">
    <property type="component" value="Chromosome"/>
</dbReference>
<dbReference type="RefSeq" id="WP_244784995.1">
    <property type="nucleotide sequence ID" value="NZ_CP091508.1"/>
</dbReference>
<keyword evidence="4" id="KW-1185">Reference proteome</keyword>
<feature type="domain" description="Transglutaminase-like" evidence="2">
    <location>
        <begin position="402"/>
        <end position="474"/>
    </location>
</feature>
<evidence type="ECO:0000313" key="3">
    <source>
        <dbReference type="EMBL" id="UOO81726.1"/>
    </source>
</evidence>
<feature type="transmembrane region" description="Helical" evidence="1">
    <location>
        <begin position="543"/>
        <end position="564"/>
    </location>
</feature>
<reference evidence="3 4" key="1">
    <citation type="journal article" date="2022" name="Res Sq">
        <title>Evolution of multicellular longitudinally dividing oral cavity symbionts (Neisseriaceae).</title>
        <authorList>
            <person name="Nyongesa S."/>
            <person name="Weber P."/>
            <person name="Bernet E."/>
            <person name="Pullido F."/>
            <person name="Nieckarz M."/>
            <person name="Delaby M."/>
            <person name="Nieves C."/>
            <person name="Viehboeck T."/>
            <person name="Krause N."/>
            <person name="Rivera-Millot A."/>
            <person name="Nakamura A."/>
            <person name="Vischer N."/>
            <person name="VanNieuwenhze M."/>
            <person name="Brun Y."/>
            <person name="Cava F."/>
            <person name="Bulgheresi S."/>
            <person name="Veyrier F."/>
        </authorList>
    </citation>
    <scope>NUCLEOTIDE SEQUENCE [LARGE SCALE GENOMIC DNA]</scope>
    <source>
        <strain evidence="3 4">CCUG 63373m</strain>
    </source>
</reference>
<dbReference type="InterPro" id="IPR038765">
    <property type="entry name" value="Papain-like_cys_pep_sf"/>
</dbReference>
<feature type="transmembrane region" description="Helical" evidence="1">
    <location>
        <begin position="20"/>
        <end position="50"/>
    </location>
</feature>
<dbReference type="Pfam" id="PF11992">
    <property type="entry name" value="TgpA_N"/>
    <property type="match status" value="1"/>
</dbReference>
<sequence>MLILNPPFLRRLPVFRVQAAVLLVLLWTALPLAASLPVVVVALFGGLWLLRLALLRLRINKIPAAALLLMAVMAAALVWQQAGTLFGREGGVSLLLLLVMLKAFENGTRRDGQVLLLAMLFLTGAGVLLNQSLMAGVWLLSSLAAIGVCLALLAGLPLKQALRQSASAWLLALPLMAVLFAAVPRVDGPLWSMPQNQAAQAQTGLSDSMAPGSISNLVQSNEWVANITFSDGLQPQTGDLYWRAIVMSEFDGRRWQAVAHDDTDSAEAPASRRRLRYQMILRDRQGVIPVLDYPQTVPQGLQSRLGRVLRAEHSREGLRRITLESALTDTLPHRLSAAEHRRYTRLPDGNLQTRLLAESLMRQSAHVRQFIDNVLHYYRRQSFAYTLQPPRMGSSDSVDEFMFHARRGFCEHYAQSFVVMMRAAGLPARVVTGYHGGEYRPQGGFWQIRSKDAHAWAEVWLADEQAWLRVDPTAAASSRSEGSLARALPPGERSLLADRGGRWSHWYDTGQYYWQQWVVNYDQGKQNDLFAALGLGGFRPGTLLLVLPAGLLLAVLPLLCWWLAGRQRRDDLQAGFMLLKTALMGEGDPAVAATSADGLRRLLAQHGIEDAALQRLLDEYEYWLYAAEQPPSKRLQRRWYRRARALAGRYYRQRGR</sequence>
<dbReference type="InterPro" id="IPR002931">
    <property type="entry name" value="Transglutaminase-like"/>
</dbReference>
<evidence type="ECO:0000256" key="1">
    <source>
        <dbReference type="SAM" id="Phobius"/>
    </source>
</evidence>
<organism evidence="3 4">
    <name type="scientific">Uruburuella testudinis</name>
    <dbReference type="NCBI Taxonomy" id="1282863"/>
    <lineage>
        <taxon>Bacteria</taxon>
        <taxon>Pseudomonadati</taxon>
        <taxon>Pseudomonadota</taxon>
        <taxon>Betaproteobacteria</taxon>
        <taxon>Neisseriales</taxon>
        <taxon>Neisseriaceae</taxon>
        <taxon>Uruburuella</taxon>
    </lineage>
</organism>
<feature type="transmembrane region" description="Helical" evidence="1">
    <location>
        <begin position="168"/>
        <end position="186"/>
    </location>
</feature>
<accession>A0ABY4DYH8</accession>
<gene>
    <name evidence="3" type="ORF">LVJ83_12530</name>
</gene>
<dbReference type="PANTHER" id="PTHR42736:SF1">
    <property type="entry name" value="PROTEIN-GLUTAMINE GAMMA-GLUTAMYLTRANSFERASE"/>
    <property type="match status" value="1"/>
</dbReference>
<dbReference type="InterPro" id="IPR052901">
    <property type="entry name" value="Bact_TGase-like"/>
</dbReference>
<name>A0ABY4DYH8_9NEIS</name>
<dbReference type="InterPro" id="IPR021878">
    <property type="entry name" value="TgpA_N"/>
</dbReference>
<feature type="transmembrane region" description="Helical" evidence="1">
    <location>
        <begin position="113"/>
        <end position="129"/>
    </location>
</feature>
<evidence type="ECO:0000313" key="4">
    <source>
        <dbReference type="Proteomes" id="UP000829817"/>
    </source>
</evidence>
<dbReference type="Pfam" id="PF01841">
    <property type="entry name" value="Transglut_core"/>
    <property type="match status" value="1"/>
</dbReference>
<keyword evidence="1" id="KW-0812">Transmembrane</keyword>
<feature type="transmembrane region" description="Helical" evidence="1">
    <location>
        <begin position="62"/>
        <end position="79"/>
    </location>
</feature>
<feature type="transmembrane region" description="Helical" evidence="1">
    <location>
        <begin position="135"/>
        <end position="156"/>
    </location>
</feature>
<dbReference type="Gene3D" id="3.10.620.30">
    <property type="match status" value="1"/>
</dbReference>
<evidence type="ECO:0000259" key="2">
    <source>
        <dbReference type="SMART" id="SM00460"/>
    </source>
</evidence>